<comment type="function">
    <text evidence="8">Catalyzes the ferrous insertion into protoporphyrin IX.</text>
</comment>
<dbReference type="GO" id="GO:0005743">
    <property type="term" value="C:mitochondrial inner membrane"/>
    <property type="evidence" value="ECO:0007669"/>
    <property type="project" value="UniProtKB-SubCell"/>
</dbReference>
<dbReference type="GO" id="GO:0006783">
    <property type="term" value="P:heme biosynthetic process"/>
    <property type="evidence" value="ECO:0007669"/>
    <property type="project" value="UniProtKB-UniRule"/>
</dbReference>
<evidence type="ECO:0000256" key="1">
    <source>
        <dbReference type="ARBA" id="ARBA00004943"/>
    </source>
</evidence>
<dbReference type="WBParaSite" id="TCLT_0000226301-mRNA-1">
    <property type="protein sequence ID" value="TCLT_0000226301-mRNA-1"/>
    <property type="gene ID" value="TCLT_0000226301"/>
</dbReference>
<dbReference type="CDD" id="cd03411">
    <property type="entry name" value="Ferrochelatase_N"/>
    <property type="match status" value="1"/>
</dbReference>
<keyword evidence="4 8" id="KW-0350">Heme biosynthesis</keyword>
<evidence type="ECO:0000256" key="5">
    <source>
        <dbReference type="ARBA" id="ARBA00023239"/>
    </source>
</evidence>
<dbReference type="GO" id="GO:0004325">
    <property type="term" value="F:ferrochelatase activity"/>
    <property type="evidence" value="ECO:0007669"/>
    <property type="project" value="UniProtKB-UniRule"/>
</dbReference>
<evidence type="ECO:0000256" key="3">
    <source>
        <dbReference type="ARBA" id="ARBA00023004"/>
    </source>
</evidence>
<gene>
    <name evidence="9" type="ORF">TCLT_LOCUS2264</name>
</gene>
<reference evidence="11" key="1">
    <citation type="submission" date="2017-02" db="UniProtKB">
        <authorList>
            <consortium name="WormBaseParasite"/>
        </authorList>
    </citation>
    <scope>IDENTIFICATION</scope>
</reference>
<dbReference type="SUPFAM" id="SSF53800">
    <property type="entry name" value="Chelatase"/>
    <property type="match status" value="1"/>
</dbReference>
<comment type="catalytic activity">
    <reaction evidence="7">
        <text>heme b + 2 H(+) = protoporphyrin IX + Fe(2+)</text>
        <dbReference type="Rhea" id="RHEA:22584"/>
        <dbReference type="ChEBI" id="CHEBI:15378"/>
        <dbReference type="ChEBI" id="CHEBI:29033"/>
        <dbReference type="ChEBI" id="CHEBI:57306"/>
        <dbReference type="ChEBI" id="CHEBI:60344"/>
        <dbReference type="EC" id="4.98.1.1"/>
    </reaction>
    <physiologicalReaction direction="right-to-left" evidence="7">
        <dbReference type="Rhea" id="RHEA:22586"/>
    </physiologicalReaction>
</comment>
<evidence type="ECO:0000256" key="8">
    <source>
        <dbReference type="RuleBase" id="RU000607"/>
    </source>
</evidence>
<dbReference type="Proteomes" id="UP000276776">
    <property type="component" value="Unassembled WGS sequence"/>
</dbReference>
<dbReference type="InterPro" id="IPR019772">
    <property type="entry name" value="Ferrochelatase_AS"/>
</dbReference>
<dbReference type="STRING" id="103827.A0A0N5CPW3"/>
<name>A0A0N5CPW3_THECL</name>
<evidence type="ECO:0000256" key="7">
    <source>
        <dbReference type="ARBA" id="ARBA00049915"/>
    </source>
</evidence>
<dbReference type="PROSITE" id="PS00534">
    <property type="entry name" value="FERROCHELATASE"/>
    <property type="match status" value="1"/>
</dbReference>
<protein>
    <recommendedName>
        <fullName evidence="8">Ferrochelatase</fullName>
        <ecNumber evidence="8">4.98.1.1</ecNumber>
    </recommendedName>
</protein>
<dbReference type="InterPro" id="IPR033644">
    <property type="entry name" value="Ferrochelatase_C"/>
</dbReference>
<comment type="subcellular location">
    <subcellularLocation>
        <location evidence="8">Mitochondrion inner membrane</location>
    </subcellularLocation>
</comment>
<sequence length="335" mass="38601">MILVCVELPKKIGILLVNTGTPSNYSYWSMRRYLKEFLSDPRMIEIPRILWWPILHWFILAIRPFSAGKCYKSIWNMTVDESPLRTVTRSQAIKLADRLRQQPVVVEWAFRYGEPSIASRIQKRKISGCDKLVLFPLFPHFSAATSASVFDETCRHLMKQRRQMALSVVPAFYDNDLYVKSVIKQLNNNLYKFRASPQVIIVSYHGIPLAYQSKGDPYGFQCKYTTALIRKYCEVINCDFLTTFQSRFGPAEWLKPYTEETVVQLAKNGVKRILVIAPGFLADCLETVDELEVELAHSFRNYGGEEFVYVPCLNDSIEGVDVLEALALKHIQCFL</sequence>
<dbReference type="Gene3D" id="3.40.50.1400">
    <property type="match status" value="2"/>
</dbReference>
<dbReference type="Pfam" id="PF00762">
    <property type="entry name" value="Ferrochelatase"/>
    <property type="match status" value="1"/>
</dbReference>
<evidence type="ECO:0000313" key="10">
    <source>
        <dbReference type="Proteomes" id="UP000276776"/>
    </source>
</evidence>
<evidence type="ECO:0000313" key="11">
    <source>
        <dbReference type="WBParaSite" id="TCLT_0000226301-mRNA-1"/>
    </source>
</evidence>
<keyword evidence="8" id="KW-0999">Mitochondrion inner membrane</keyword>
<dbReference type="EMBL" id="UYYF01000426">
    <property type="protein sequence ID" value="VDM98118.1"/>
    <property type="molecule type" value="Genomic_DNA"/>
</dbReference>
<evidence type="ECO:0000256" key="4">
    <source>
        <dbReference type="ARBA" id="ARBA00023133"/>
    </source>
</evidence>
<dbReference type="CDD" id="cd00419">
    <property type="entry name" value="Ferrochelatase_C"/>
    <property type="match status" value="1"/>
</dbReference>
<dbReference type="NCBIfam" id="TIGR00109">
    <property type="entry name" value="hemH"/>
    <property type="match status" value="1"/>
</dbReference>
<dbReference type="InterPro" id="IPR033659">
    <property type="entry name" value="Ferrochelatase_N"/>
</dbReference>
<dbReference type="PANTHER" id="PTHR11108:SF1">
    <property type="entry name" value="FERROCHELATASE, MITOCHONDRIAL"/>
    <property type="match status" value="1"/>
</dbReference>
<comment type="pathway">
    <text evidence="1 8">Porphyrin-containing compound metabolism; protoheme biosynthesis; protoheme from protoporphyrin-IX: step 1/1.</text>
</comment>
<keyword evidence="3 8" id="KW-0408">Iron</keyword>
<dbReference type="EC" id="4.98.1.1" evidence="8"/>
<keyword evidence="8" id="KW-0496">Mitochondrion</keyword>
<dbReference type="OMA" id="RFLSGYC"/>
<dbReference type="OrthoDB" id="5775002at2759"/>
<accession>A0A0N5CPW3</accession>
<dbReference type="InterPro" id="IPR001015">
    <property type="entry name" value="Ferrochelatase"/>
</dbReference>
<comment type="similarity">
    <text evidence="2 8">Belongs to the ferrochelatase family.</text>
</comment>
<evidence type="ECO:0000256" key="6">
    <source>
        <dbReference type="ARBA" id="ARBA00023244"/>
    </source>
</evidence>
<reference evidence="9 10" key="2">
    <citation type="submission" date="2018-11" db="EMBL/GenBank/DDBJ databases">
        <authorList>
            <consortium name="Pathogen Informatics"/>
        </authorList>
    </citation>
    <scope>NUCLEOTIDE SEQUENCE [LARGE SCALE GENOMIC DNA]</scope>
</reference>
<dbReference type="UniPathway" id="UPA00252">
    <property type="reaction ID" value="UER00325"/>
</dbReference>
<dbReference type="PANTHER" id="PTHR11108">
    <property type="entry name" value="FERROCHELATASE"/>
    <property type="match status" value="1"/>
</dbReference>
<dbReference type="HAMAP" id="MF_00323">
    <property type="entry name" value="Ferrochelatase"/>
    <property type="match status" value="1"/>
</dbReference>
<organism evidence="11">
    <name type="scientific">Thelazia callipaeda</name>
    <name type="common">Oriental eyeworm</name>
    <name type="synonym">Parasitic nematode</name>
    <dbReference type="NCBI Taxonomy" id="103827"/>
    <lineage>
        <taxon>Eukaryota</taxon>
        <taxon>Metazoa</taxon>
        <taxon>Ecdysozoa</taxon>
        <taxon>Nematoda</taxon>
        <taxon>Chromadorea</taxon>
        <taxon>Rhabditida</taxon>
        <taxon>Spirurina</taxon>
        <taxon>Spiruromorpha</taxon>
        <taxon>Thelazioidea</taxon>
        <taxon>Thelaziidae</taxon>
        <taxon>Thelazia</taxon>
    </lineage>
</organism>
<proteinExistence type="inferred from homology"/>
<keyword evidence="8" id="KW-0472">Membrane</keyword>
<evidence type="ECO:0000256" key="2">
    <source>
        <dbReference type="ARBA" id="ARBA00007718"/>
    </source>
</evidence>
<keyword evidence="10" id="KW-1185">Reference proteome</keyword>
<keyword evidence="5 8" id="KW-0456">Lyase</keyword>
<evidence type="ECO:0000313" key="9">
    <source>
        <dbReference type="EMBL" id="VDM98118.1"/>
    </source>
</evidence>
<dbReference type="AlphaFoldDB" id="A0A0N5CPW3"/>
<keyword evidence="6 8" id="KW-0627">Porphyrin biosynthesis</keyword>